<name>A0A7G5XDF8_9BACT</name>
<dbReference type="PANTHER" id="PTHR35791">
    <property type="entry name" value="UPF0754 MEMBRANE PROTEIN YHEB"/>
    <property type="match status" value="1"/>
</dbReference>
<gene>
    <name evidence="7" type="ORF">H4075_15690</name>
</gene>
<evidence type="ECO:0000256" key="2">
    <source>
        <dbReference type="ARBA" id="ARBA00008053"/>
    </source>
</evidence>
<accession>A0A7G5XDF8</accession>
<keyword evidence="5 6" id="KW-0472">Membrane</keyword>
<evidence type="ECO:0000313" key="7">
    <source>
        <dbReference type="EMBL" id="QNA43511.1"/>
    </source>
</evidence>
<evidence type="ECO:0000256" key="5">
    <source>
        <dbReference type="ARBA" id="ARBA00023136"/>
    </source>
</evidence>
<evidence type="ECO:0000313" key="8">
    <source>
        <dbReference type="Proteomes" id="UP000515344"/>
    </source>
</evidence>
<keyword evidence="8" id="KW-1185">Reference proteome</keyword>
<dbReference type="KEGG" id="lacs:H4075_15690"/>
<dbReference type="GO" id="GO:0012505">
    <property type="term" value="C:endomembrane system"/>
    <property type="evidence" value="ECO:0007669"/>
    <property type="project" value="UniProtKB-SubCell"/>
</dbReference>
<dbReference type="RefSeq" id="WP_182801775.1">
    <property type="nucleotide sequence ID" value="NZ_CP060007.1"/>
</dbReference>
<protein>
    <submittedName>
        <fullName evidence="7">DUF445 family protein</fullName>
    </submittedName>
</protein>
<dbReference type="PANTHER" id="PTHR35791:SF1">
    <property type="entry name" value="UPF0754 MEMBRANE PROTEIN YHEB"/>
    <property type="match status" value="1"/>
</dbReference>
<dbReference type="AlphaFoldDB" id="A0A7G5XDF8"/>
<dbReference type="InterPro" id="IPR007383">
    <property type="entry name" value="DUF445"/>
</dbReference>
<evidence type="ECO:0000256" key="6">
    <source>
        <dbReference type="SAM" id="Phobius"/>
    </source>
</evidence>
<reference evidence="8" key="1">
    <citation type="submission" date="2020-08" db="EMBL/GenBank/DDBJ databases">
        <title>Lacibacter sp. S13-6-6 genome sequencing.</title>
        <authorList>
            <person name="Jin L."/>
        </authorList>
    </citation>
    <scope>NUCLEOTIDE SEQUENCE [LARGE SCALE GENOMIC DNA]</scope>
    <source>
        <strain evidence="8">S13-6-6</strain>
    </source>
</reference>
<feature type="transmembrane region" description="Helical" evidence="6">
    <location>
        <begin position="177"/>
        <end position="199"/>
    </location>
</feature>
<dbReference type="EMBL" id="CP060007">
    <property type="protein sequence ID" value="QNA43511.1"/>
    <property type="molecule type" value="Genomic_DNA"/>
</dbReference>
<keyword evidence="4 6" id="KW-1133">Transmembrane helix</keyword>
<dbReference type="Pfam" id="PF04286">
    <property type="entry name" value="DUF445"/>
    <property type="match status" value="1"/>
</dbReference>
<comment type="subcellular location">
    <subcellularLocation>
        <location evidence="1">Endomembrane system</location>
    </subcellularLocation>
</comment>
<evidence type="ECO:0000256" key="3">
    <source>
        <dbReference type="ARBA" id="ARBA00022692"/>
    </source>
</evidence>
<sequence length="201" mass="23291">MNYWLILIPVISAFIGWVTNWVAIKMLFHPRNPVNVLGIRIQGIFPKRQEQFAEKLGKLVSRELLSFSDIEEKISNPENLKKVLPMVETHIDHFLRVKLSESMPMISMFIGDKTIEKLKVTFMDELEILFPKVMKDYTNTLKQQLDLEHIVTEKVKAFSGDKLEEILYQVMAKEFRFVEIIGGVLGFLIGILQVLLTLLTQ</sequence>
<evidence type="ECO:0000256" key="1">
    <source>
        <dbReference type="ARBA" id="ARBA00004308"/>
    </source>
</evidence>
<dbReference type="Proteomes" id="UP000515344">
    <property type="component" value="Chromosome"/>
</dbReference>
<comment type="similarity">
    <text evidence="2">Belongs to the UPF0754 family.</text>
</comment>
<proteinExistence type="inferred from homology"/>
<keyword evidence="3 6" id="KW-0812">Transmembrane</keyword>
<organism evidence="7 8">
    <name type="scientific">Lacibacter sediminis</name>
    <dbReference type="NCBI Taxonomy" id="2760713"/>
    <lineage>
        <taxon>Bacteria</taxon>
        <taxon>Pseudomonadati</taxon>
        <taxon>Bacteroidota</taxon>
        <taxon>Chitinophagia</taxon>
        <taxon>Chitinophagales</taxon>
        <taxon>Chitinophagaceae</taxon>
        <taxon>Lacibacter</taxon>
    </lineage>
</organism>
<evidence type="ECO:0000256" key="4">
    <source>
        <dbReference type="ARBA" id="ARBA00022989"/>
    </source>
</evidence>
<feature type="transmembrane region" description="Helical" evidence="6">
    <location>
        <begin position="6"/>
        <end position="24"/>
    </location>
</feature>